<dbReference type="SUPFAM" id="SSF53822">
    <property type="entry name" value="Periplasmic binding protein-like I"/>
    <property type="match status" value="1"/>
</dbReference>
<dbReference type="InterPro" id="IPR025997">
    <property type="entry name" value="SBP_2_dom"/>
</dbReference>
<feature type="domain" description="Periplasmic binding protein" evidence="4">
    <location>
        <begin position="15"/>
        <end position="270"/>
    </location>
</feature>
<dbReference type="Proteomes" id="UP000002601">
    <property type="component" value="Chromosome"/>
</dbReference>
<dbReference type="GO" id="GO:0030313">
    <property type="term" value="C:cell envelope"/>
    <property type="evidence" value="ECO:0007669"/>
    <property type="project" value="UniProtKB-SubCell"/>
</dbReference>
<evidence type="ECO:0000313" key="5">
    <source>
        <dbReference type="EMBL" id="ACS79028.1"/>
    </source>
</evidence>
<keyword evidence="6" id="KW-1185">Reference proteome</keyword>
<accession>C6BZX1</accession>
<evidence type="ECO:0000259" key="4">
    <source>
        <dbReference type="Pfam" id="PF13407"/>
    </source>
</evidence>
<dbReference type="PANTHER" id="PTHR46847:SF1">
    <property type="entry name" value="D-ALLOSE-BINDING PERIPLASMIC PROTEIN-RELATED"/>
    <property type="match status" value="1"/>
</dbReference>
<comment type="similarity">
    <text evidence="2">Belongs to the bacterial solute-binding protein 2 family.</text>
</comment>
<evidence type="ECO:0000256" key="2">
    <source>
        <dbReference type="ARBA" id="ARBA00007639"/>
    </source>
</evidence>
<dbReference type="PANTHER" id="PTHR46847">
    <property type="entry name" value="D-ALLOSE-BINDING PERIPLASMIC PROTEIN-RELATED"/>
    <property type="match status" value="1"/>
</dbReference>
<dbReference type="eggNOG" id="COG1879">
    <property type="taxonomic scope" value="Bacteria"/>
</dbReference>
<evidence type="ECO:0000256" key="3">
    <source>
        <dbReference type="ARBA" id="ARBA00022729"/>
    </source>
</evidence>
<dbReference type="SMR" id="C6BZX1"/>
<organism evidence="5 6">
    <name type="scientific">Maridesulfovibrio salexigens (strain ATCC 14822 / DSM 2638 / NCIMB 8403 / VKM B-1763)</name>
    <name type="common">Desulfovibrio salexigens</name>
    <dbReference type="NCBI Taxonomy" id="526222"/>
    <lineage>
        <taxon>Bacteria</taxon>
        <taxon>Pseudomonadati</taxon>
        <taxon>Thermodesulfobacteriota</taxon>
        <taxon>Desulfovibrionia</taxon>
        <taxon>Desulfovibrionales</taxon>
        <taxon>Desulfovibrionaceae</taxon>
        <taxon>Maridesulfovibrio</taxon>
    </lineage>
</organism>
<dbReference type="GO" id="GO:0030246">
    <property type="term" value="F:carbohydrate binding"/>
    <property type="evidence" value="ECO:0007669"/>
    <property type="project" value="UniProtKB-ARBA"/>
</dbReference>
<dbReference type="AlphaFoldDB" id="C6BZX1"/>
<gene>
    <name evidence="5" type="ordered locus">Desal_0963</name>
</gene>
<sequence length="312" mass="34353">MLCFPCASYAQKTIVTIPKATIFNFWRIVCMGAHAAVEDSDITLIWRGPRVENKPSAQRHLLEYYIDQKVDAIVLAPMDRKTLNPYIEKASKAGIKIVIIDSPVTTDSIDGFIATDNYKAGAMGAELMASKLKGTGPVLVVGHSPDNGSCALREKGFIDKMQALSPGRTIITIHMLDGSERETRLSTKEILTNTPSIAGVFTTNEATSDGVLHVMQDRNETHIPFIAFDYNQKLLEGVRNKQIEALITQRPYALGFFGVRSAIELLNGKKISKHMESPVTIITNDNIDEAGALRCLRKISIKEKAACPICFN</sequence>
<proteinExistence type="inferred from homology"/>
<dbReference type="HOGENOM" id="CLU_037628_3_3_7"/>
<dbReference type="STRING" id="526222.Desal_0963"/>
<dbReference type="EMBL" id="CP001649">
    <property type="protein sequence ID" value="ACS79028.1"/>
    <property type="molecule type" value="Genomic_DNA"/>
</dbReference>
<dbReference type="Pfam" id="PF13407">
    <property type="entry name" value="Peripla_BP_4"/>
    <property type="match status" value="1"/>
</dbReference>
<dbReference type="Gene3D" id="3.40.50.2300">
    <property type="match status" value="2"/>
</dbReference>
<comment type="subcellular location">
    <subcellularLocation>
        <location evidence="1">Cell envelope</location>
    </subcellularLocation>
</comment>
<dbReference type="RefSeq" id="WP_015850847.1">
    <property type="nucleotide sequence ID" value="NC_012881.1"/>
</dbReference>
<protein>
    <submittedName>
        <fullName evidence="5">Putative D-ribose-binding periplasmic protein</fullName>
    </submittedName>
</protein>
<evidence type="ECO:0000313" key="6">
    <source>
        <dbReference type="Proteomes" id="UP000002601"/>
    </source>
</evidence>
<reference evidence="5 6" key="1">
    <citation type="submission" date="2009-06" db="EMBL/GenBank/DDBJ databases">
        <title>Complete sequence of Desulfovibrio salexigens DSM 2638.</title>
        <authorList>
            <consortium name="US DOE Joint Genome Institute"/>
            <person name="Lucas S."/>
            <person name="Copeland A."/>
            <person name="Lapidus A."/>
            <person name="Glavina del Rio T."/>
            <person name="Tice H."/>
            <person name="Bruce D."/>
            <person name="Goodwin L."/>
            <person name="Pitluck S."/>
            <person name="Munk A.C."/>
            <person name="Brettin T."/>
            <person name="Detter J.C."/>
            <person name="Han C."/>
            <person name="Tapia R."/>
            <person name="Larimer F."/>
            <person name="Land M."/>
            <person name="Hauser L."/>
            <person name="Kyrpides N."/>
            <person name="Anderson I."/>
            <person name="Wall J.D."/>
            <person name="Arkin A.P."/>
            <person name="Dehal P."/>
            <person name="Chivian D."/>
            <person name="Giles B."/>
            <person name="Hazen T.C."/>
        </authorList>
    </citation>
    <scope>NUCLEOTIDE SEQUENCE [LARGE SCALE GENOMIC DNA]</scope>
    <source>
        <strain evidence="6">ATCC 14822 / DSM 2638 / NCIMB 8403 / VKM B-1763</strain>
    </source>
</reference>
<evidence type="ECO:0000256" key="1">
    <source>
        <dbReference type="ARBA" id="ARBA00004196"/>
    </source>
</evidence>
<dbReference type="CDD" id="cd20004">
    <property type="entry name" value="PBP1_ABC_sugar_binding-like"/>
    <property type="match status" value="1"/>
</dbReference>
<keyword evidence="3" id="KW-0732">Signal</keyword>
<name>C6BZX1_MARSD</name>
<dbReference type="InterPro" id="IPR028082">
    <property type="entry name" value="Peripla_BP_I"/>
</dbReference>
<dbReference type="KEGG" id="dsa:Desal_0963"/>